<dbReference type="InterPro" id="IPR036736">
    <property type="entry name" value="ACP-like_sf"/>
</dbReference>
<sequence length="338" mass="36547">MAFVARSSMSMTSISCSLKQNQGPTRISGLNSVSLSGNGKCFPSLRSRSVPHRFQISCALLEKLSWMTVSSSPAVAIMLSFLFFAWDLSKKKKIDLLEQAKPETVDQVCDIVRKQLALPAETAVTGDSKFTALGADSLDTKRNLHQATDTNHRQFDIKPNKSAKFRKPKTLREDAVETNVDPDGEMAESGPTMATSSGFGGLWFDGMVGMRDPVGEGNSPPGEGKRGVMSGDNSVYGGESGGPGNTAGAAEIEEALEGVSKFSSEVEEREDVAMKATAIKRYELRFLVGAGAMWMEIIGHQWENTAEDSFLARDVFRDKSAHGCMTMQGGQLRAELSL</sequence>
<gene>
    <name evidence="3" type="ORF">RHGRI_012469</name>
</gene>
<proteinExistence type="predicted"/>
<accession>A0AAV6KQL4</accession>
<evidence type="ECO:0000313" key="3">
    <source>
        <dbReference type="EMBL" id="KAG5554918.1"/>
    </source>
</evidence>
<dbReference type="GO" id="GO:0000036">
    <property type="term" value="F:acyl carrier activity"/>
    <property type="evidence" value="ECO:0007669"/>
    <property type="project" value="InterPro"/>
</dbReference>
<feature type="transmembrane region" description="Helical" evidence="2">
    <location>
        <begin position="64"/>
        <end position="86"/>
    </location>
</feature>
<feature type="region of interest" description="Disordered" evidence="1">
    <location>
        <begin position="213"/>
        <end position="247"/>
    </location>
</feature>
<reference evidence="3" key="1">
    <citation type="submission" date="2020-08" db="EMBL/GenBank/DDBJ databases">
        <title>Plant Genome Project.</title>
        <authorList>
            <person name="Zhang R.-G."/>
        </authorList>
    </citation>
    <scope>NUCLEOTIDE SEQUENCE</scope>
    <source>
        <strain evidence="3">WSP0</strain>
        <tissue evidence="3">Leaf</tissue>
    </source>
</reference>
<evidence type="ECO:0000256" key="2">
    <source>
        <dbReference type="SAM" id="Phobius"/>
    </source>
</evidence>
<keyword evidence="2" id="KW-0472">Membrane</keyword>
<keyword evidence="4" id="KW-1185">Reference proteome</keyword>
<comment type="caution">
    <text evidence="3">The sequence shown here is derived from an EMBL/GenBank/DDBJ whole genome shotgun (WGS) entry which is preliminary data.</text>
</comment>
<dbReference type="InterPro" id="IPR044813">
    <property type="entry name" value="ACP_chloroplastic"/>
</dbReference>
<keyword evidence="2" id="KW-1133">Transmembrane helix</keyword>
<dbReference type="Proteomes" id="UP000823749">
    <property type="component" value="Chromosome 4"/>
</dbReference>
<dbReference type="Gene3D" id="1.10.1200.10">
    <property type="entry name" value="ACP-like"/>
    <property type="match status" value="1"/>
</dbReference>
<organism evidence="3 4">
    <name type="scientific">Rhododendron griersonianum</name>
    <dbReference type="NCBI Taxonomy" id="479676"/>
    <lineage>
        <taxon>Eukaryota</taxon>
        <taxon>Viridiplantae</taxon>
        <taxon>Streptophyta</taxon>
        <taxon>Embryophyta</taxon>
        <taxon>Tracheophyta</taxon>
        <taxon>Spermatophyta</taxon>
        <taxon>Magnoliopsida</taxon>
        <taxon>eudicotyledons</taxon>
        <taxon>Gunneridae</taxon>
        <taxon>Pentapetalae</taxon>
        <taxon>asterids</taxon>
        <taxon>Ericales</taxon>
        <taxon>Ericaceae</taxon>
        <taxon>Ericoideae</taxon>
        <taxon>Rhodoreae</taxon>
        <taxon>Rhododendron</taxon>
    </lineage>
</organism>
<evidence type="ECO:0000256" key="1">
    <source>
        <dbReference type="SAM" id="MobiDB-lite"/>
    </source>
</evidence>
<dbReference type="AlphaFoldDB" id="A0AAV6KQL4"/>
<evidence type="ECO:0008006" key="5">
    <source>
        <dbReference type="Google" id="ProtNLM"/>
    </source>
</evidence>
<name>A0AAV6KQL4_9ERIC</name>
<evidence type="ECO:0000313" key="4">
    <source>
        <dbReference type="Proteomes" id="UP000823749"/>
    </source>
</evidence>
<keyword evidence="2" id="KW-0812">Transmembrane</keyword>
<dbReference type="PANTHER" id="PTHR46153:SF20">
    <property type="entry name" value="ACYL CARRIER PROTEIN 2, CHLOROPLASTIC-RELATED"/>
    <property type="match status" value="1"/>
</dbReference>
<dbReference type="PANTHER" id="PTHR46153">
    <property type="entry name" value="ACYL CARRIER PROTEIN"/>
    <property type="match status" value="1"/>
</dbReference>
<dbReference type="EMBL" id="JACTNZ010000004">
    <property type="protein sequence ID" value="KAG5554918.1"/>
    <property type="molecule type" value="Genomic_DNA"/>
</dbReference>
<protein>
    <recommendedName>
        <fullName evidence="5">Carrier domain-containing protein</fullName>
    </recommendedName>
</protein>